<evidence type="ECO:0000313" key="6">
    <source>
        <dbReference type="Proteomes" id="UP000053748"/>
    </source>
</evidence>
<name>A0A2J9VKS0_VIBMI</name>
<protein>
    <submittedName>
        <fullName evidence="5">LacI family transcriptional regulator</fullName>
    </submittedName>
</protein>
<comment type="caution">
    <text evidence="5">The sequence shown here is derived from an EMBL/GenBank/DDBJ whole genome shotgun (WGS) entry which is preliminary data.</text>
</comment>
<evidence type="ECO:0000313" key="5">
    <source>
        <dbReference type="EMBL" id="PNM64370.1"/>
    </source>
</evidence>
<dbReference type="GO" id="GO:0000976">
    <property type="term" value="F:transcription cis-regulatory region binding"/>
    <property type="evidence" value="ECO:0007669"/>
    <property type="project" value="TreeGrafter"/>
</dbReference>
<evidence type="ECO:0000256" key="3">
    <source>
        <dbReference type="ARBA" id="ARBA00023163"/>
    </source>
</evidence>
<gene>
    <name evidence="5" type="ORF">AL544_005500</name>
</gene>
<dbReference type="SUPFAM" id="SSF47413">
    <property type="entry name" value="lambda repressor-like DNA-binding domains"/>
    <property type="match status" value="1"/>
</dbReference>
<dbReference type="SUPFAM" id="SSF53822">
    <property type="entry name" value="Periplasmic binding protein-like I"/>
    <property type="match status" value="1"/>
</dbReference>
<organism evidence="5 6">
    <name type="scientific">Vibrio mimicus</name>
    <dbReference type="NCBI Taxonomy" id="674"/>
    <lineage>
        <taxon>Bacteria</taxon>
        <taxon>Pseudomonadati</taxon>
        <taxon>Pseudomonadota</taxon>
        <taxon>Gammaproteobacteria</taxon>
        <taxon>Vibrionales</taxon>
        <taxon>Vibrionaceae</taxon>
        <taxon>Vibrio</taxon>
    </lineage>
</organism>
<proteinExistence type="predicted"/>
<dbReference type="InterPro" id="IPR000843">
    <property type="entry name" value="HTH_LacI"/>
</dbReference>
<reference evidence="5" key="1">
    <citation type="submission" date="2017-12" db="EMBL/GenBank/DDBJ databases">
        <title>FDA dAtabase for Regulatory Grade micrObial Sequences (FDA-ARGOS): Supporting development and validation of Infectious Disease Dx tests.</title>
        <authorList>
            <person name="Hoffmann M."/>
            <person name="Allard M."/>
            <person name="Evans P."/>
            <person name="Brown E."/>
            <person name="Tallon L.J."/>
            <person name="Sadzewicz L."/>
            <person name="Sengamalay N."/>
            <person name="Ott S."/>
            <person name="Godinez A."/>
            <person name="Nagaraj S."/>
            <person name="Vavikolanu K."/>
            <person name="Aluvathingal J."/>
            <person name="Nadendla S."/>
            <person name="Hobson J."/>
            <person name="Sichtig H."/>
        </authorList>
    </citation>
    <scope>NUCLEOTIDE SEQUENCE [LARGE SCALE GENOMIC DNA]</scope>
    <source>
        <strain evidence="5">FDAARGOS_113</strain>
    </source>
</reference>
<dbReference type="EMBL" id="LOSJ02000001">
    <property type="protein sequence ID" value="PNM64370.1"/>
    <property type="molecule type" value="Genomic_DNA"/>
</dbReference>
<evidence type="ECO:0000256" key="1">
    <source>
        <dbReference type="ARBA" id="ARBA00023015"/>
    </source>
</evidence>
<keyword evidence="6" id="KW-1185">Reference proteome</keyword>
<dbReference type="Pfam" id="PF00356">
    <property type="entry name" value="LacI"/>
    <property type="match status" value="1"/>
</dbReference>
<dbReference type="GO" id="GO:0003700">
    <property type="term" value="F:DNA-binding transcription factor activity"/>
    <property type="evidence" value="ECO:0007669"/>
    <property type="project" value="TreeGrafter"/>
</dbReference>
<dbReference type="Gene3D" id="1.10.260.40">
    <property type="entry name" value="lambda repressor-like DNA-binding domains"/>
    <property type="match status" value="1"/>
</dbReference>
<dbReference type="PANTHER" id="PTHR30146:SF109">
    <property type="entry name" value="HTH-TYPE TRANSCRIPTIONAL REGULATOR GALS"/>
    <property type="match status" value="1"/>
</dbReference>
<keyword evidence="1" id="KW-0805">Transcription regulation</keyword>
<dbReference type="Proteomes" id="UP000053748">
    <property type="component" value="Unassembled WGS sequence"/>
</dbReference>
<feature type="domain" description="HTH lacI-type" evidence="4">
    <location>
        <begin position="9"/>
        <end position="64"/>
    </location>
</feature>
<dbReference type="PROSITE" id="PS50932">
    <property type="entry name" value="HTH_LACI_2"/>
    <property type="match status" value="1"/>
</dbReference>
<keyword evidence="2" id="KW-0238">DNA-binding</keyword>
<dbReference type="SMART" id="SM00354">
    <property type="entry name" value="HTH_LACI"/>
    <property type="match status" value="1"/>
</dbReference>
<dbReference type="InterPro" id="IPR010982">
    <property type="entry name" value="Lambda_DNA-bd_dom_sf"/>
</dbReference>
<evidence type="ECO:0000256" key="2">
    <source>
        <dbReference type="ARBA" id="ARBA00023125"/>
    </source>
</evidence>
<dbReference type="RefSeq" id="WP_000581662.1">
    <property type="nucleotide sequence ID" value="NZ_CAWMSS010000002.1"/>
</dbReference>
<evidence type="ECO:0000259" key="4">
    <source>
        <dbReference type="PROSITE" id="PS50932"/>
    </source>
</evidence>
<sequence length="326" mass="36947">MIHNRKSLPTLDDVAILAGVSKSVASRALSGKNRPISKDKKQRVIQAAEELGYVANPFAKSLINQETGLIAVVVNHITDLSDLSLFDQLLQAIQSLGKQTLFIRLKEEKDIDEMRKNTFIHRVDAALIFSDMIEPDVAGTLFLTNNILWLNGKCCTEGMSVIIDESYAIQAAVEHAKIQKYEQCYLIGGRQFSLTEQKRICHYQRSIDACGLELKNIVFCNYSYSEAEKFFEKEDARKYFNSVIFCTSDSMAMAAVDFLKKNGYAKSNNVFGFDNTLYSNTYSYQFPTIGYNKNEFIQSILALISPESNYKEQNNKITIEAQFYLN</sequence>
<dbReference type="AlphaFoldDB" id="A0A2J9VKS0"/>
<dbReference type="Gene3D" id="3.40.50.2300">
    <property type="match status" value="2"/>
</dbReference>
<dbReference type="OrthoDB" id="6619319at2"/>
<keyword evidence="3" id="KW-0804">Transcription</keyword>
<dbReference type="InterPro" id="IPR028082">
    <property type="entry name" value="Peripla_BP_I"/>
</dbReference>
<accession>A0A2J9VKS0</accession>
<dbReference type="PANTHER" id="PTHR30146">
    <property type="entry name" value="LACI-RELATED TRANSCRIPTIONAL REPRESSOR"/>
    <property type="match status" value="1"/>
</dbReference>
<dbReference type="CDD" id="cd01392">
    <property type="entry name" value="HTH_LacI"/>
    <property type="match status" value="1"/>
</dbReference>